<gene>
    <name evidence="5" type="primary">nusG</name>
    <name evidence="9" type="ORF">J2S01_002206</name>
</gene>
<dbReference type="Proteomes" id="UP001239167">
    <property type="component" value="Unassembled WGS sequence"/>
</dbReference>
<sequence length="183" mass="20306">MSINAETEKRWYVIHTYSGYENKVKVNLERKVHSMGMESEIFKIVVPLENEIEKKNGKEKVVSHKVFPGYVLVEMIVSDRSWYVVRNTPGVTGFVGSGTKPIPLTDGEVKKILGSCGEDGAVSATVSIDVEIGESVHINSGAFENFAATVTEIDYNKSKVKVIVDMFGRETTVEVGFDQIEKI</sequence>
<keyword evidence="10" id="KW-1185">Reference proteome</keyword>
<comment type="caution">
    <text evidence="9">The sequence shown here is derived from an EMBL/GenBank/DDBJ whole genome shotgun (WGS) entry which is preliminary data.</text>
</comment>
<evidence type="ECO:0000256" key="6">
    <source>
        <dbReference type="NCBIfam" id="TIGR00922"/>
    </source>
</evidence>
<dbReference type="SUPFAM" id="SSF50104">
    <property type="entry name" value="Translation proteins SH3-like domain"/>
    <property type="match status" value="1"/>
</dbReference>
<feature type="domain" description="NusG-like N-terminal" evidence="8">
    <location>
        <begin position="8"/>
        <end position="116"/>
    </location>
</feature>
<dbReference type="NCBIfam" id="TIGR00922">
    <property type="entry name" value="nusG"/>
    <property type="match status" value="1"/>
</dbReference>
<dbReference type="InterPro" id="IPR014722">
    <property type="entry name" value="Rib_uL2_dom2"/>
</dbReference>
<dbReference type="Gene3D" id="2.30.30.30">
    <property type="match status" value="1"/>
</dbReference>
<evidence type="ECO:0000256" key="5">
    <source>
        <dbReference type="HAMAP-Rule" id="MF_00948"/>
    </source>
</evidence>
<dbReference type="CDD" id="cd06091">
    <property type="entry name" value="KOW_NusG"/>
    <property type="match status" value="1"/>
</dbReference>
<comment type="function">
    <text evidence="5 7">Participates in transcription elongation, termination and antitermination.</text>
</comment>
<name>A0ABT9YA11_9FIRM</name>
<reference evidence="9 10" key="1">
    <citation type="submission" date="2023-07" db="EMBL/GenBank/DDBJ databases">
        <title>Genomic Encyclopedia of Type Strains, Phase IV (KMG-IV): sequencing the most valuable type-strain genomes for metagenomic binning, comparative biology and taxonomic classification.</title>
        <authorList>
            <person name="Goeker M."/>
        </authorList>
    </citation>
    <scope>NUCLEOTIDE SEQUENCE [LARGE SCALE GENOMIC DNA]</scope>
    <source>
        <strain evidence="9 10">DSM 16980</strain>
    </source>
</reference>
<comment type="similarity">
    <text evidence="5 7">Belongs to the NusG family.</text>
</comment>
<protein>
    <recommendedName>
        <fullName evidence="5 6">Transcription termination/antitermination protein NusG</fullName>
    </recommendedName>
</protein>
<dbReference type="InterPro" id="IPR043425">
    <property type="entry name" value="NusG-like"/>
</dbReference>
<dbReference type="InterPro" id="IPR006645">
    <property type="entry name" value="NGN-like_dom"/>
</dbReference>
<evidence type="ECO:0000256" key="7">
    <source>
        <dbReference type="RuleBase" id="RU000538"/>
    </source>
</evidence>
<keyword evidence="2 5" id="KW-0889">Transcription antitermination</keyword>
<evidence type="ECO:0000313" key="10">
    <source>
        <dbReference type="Proteomes" id="UP001239167"/>
    </source>
</evidence>
<dbReference type="EMBL" id="JAUSUE010000017">
    <property type="protein sequence ID" value="MDQ0204478.1"/>
    <property type="molecule type" value="Genomic_DNA"/>
</dbReference>
<evidence type="ECO:0000313" key="9">
    <source>
        <dbReference type="EMBL" id="MDQ0204478.1"/>
    </source>
</evidence>
<keyword evidence="4 5" id="KW-0804">Transcription</keyword>
<keyword evidence="1 5" id="KW-0806">Transcription termination</keyword>
<dbReference type="InterPro" id="IPR008991">
    <property type="entry name" value="Translation_prot_SH3-like_sf"/>
</dbReference>
<evidence type="ECO:0000256" key="3">
    <source>
        <dbReference type="ARBA" id="ARBA00023015"/>
    </source>
</evidence>
<dbReference type="Pfam" id="PF02357">
    <property type="entry name" value="NusG"/>
    <property type="match status" value="1"/>
</dbReference>
<dbReference type="PRINTS" id="PR00338">
    <property type="entry name" value="NUSGTNSCPFCT"/>
</dbReference>
<dbReference type="CDD" id="cd09891">
    <property type="entry name" value="NGN_Bact_1"/>
    <property type="match status" value="1"/>
</dbReference>
<dbReference type="RefSeq" id="WP_196605500.1">
    <property type="nucleotide sequence ID" value="NZ_CP116940.1"/>
</dbReference>
<dbReference type="PANTHER" id="PTHR30265:SF2">
    <property type="entry name" value="TRANSCRIPTION TERMINATION_ANTITERMINATION PROTEIN NUSG"/>
    <property type="match status" value="1"/>
</dbReference>
<dbReference type="HAMAP" id="MF_00948">
    <property type="entry name" value="NusG"/>
    <property type="match status" value="1"/>
</dbReference>
<evidence type="ECO:0000259" key="8">
    <source>
        <dbReference type="SMART" id="SM00738"/>
    </source>
</evidence>
<dbReference type="PANTHER" id="PTHR30265">
    <property type="entry name" value="RHO-INTERACTING TRANSCRIPTION TERMINATION FACTOR NUSG"/>
    <property type="match status" value="1"/>
</dbReference>
<organism evidence="9 10">
    <name type="scientific">Pectinatus haikarae</name>
    <dbReference type="NCBI Taxonomy" id="349096"/>
    <lineage>
        <taxon>Bacteria</taxon>
        <taxon>Bacillati</taxon>
        <taxon>Bacillota</taxon>
        <taxon>Negativicutes</taxon>
        <taxon>Selenomonadales</taxon>
        <taxon>Selenomonadaceae</taxon>
        <taxon>Pectinatus</taxon>
    </lineage>
</organism>
<accession>A0ABT9YA11</accession>
<dbReference type="Gene3D" id="3.30.70.940">
    <property type="entry name" value="NusG, N-terminal domain"/>
    <property type="match status" value="1"/>
</dbReference>
<evidence type="ECO:0000256" key="4">
    <source>
        <dbReference type="ARBA" id="ARBA00023163"/>
    </source>
</evidence>
<dbReference type="InterPro" id="IPR001062">
    <property type="entry name" value="Transcrpt_antiterm_NusG"/>
</dbReference>
<proteinExistence type="inferred from homology"/>
<dbReference type="SMART" id="SM00738">
    <property type="entry name" value="NGN"/>
    <property type="match status" value="1"/>
</dbReference>
<dbReference type="InterPro" id="IPR047050">
    <property type="entry name" value="NGN"/>
</dbReference>
<evidence type="ECO:0000256" key="1">
    <source>
        <dbReference type="ARBA" id="ARBA00022472"/>
    </source>
</evidence>
<keyword evidence="3 5" id="KW-0805">Transcription regulation</keyword>
<dbReference type="SUPFAM" id="SSF82679">
    <property type="entry name" value="N-utilization substance G protein NusG, N-terminal domain"/>
    <property type="match status" value="1"/>
</dbReference>
<dbReference type="InterPro" id="IPR036735">
    <property type="entry name" value="NGN_dom_sf"/>
</dbReference>
<evidence type="ECO:0000256" key="2">
    <source>
        <dbReference type="ARBA" id="ARBA00022814"/>
    </source>
</evidence>